<reference evidence="2 3" key="1">
    <citation type="submission" date="2022-04" db="EMBL/GenBank/DDBJ databases">
        <title>Diverse halophilic archaea isolated from saline environments.</title>
        <authorList>
            <person name="Cui H.-L."/>
        </authorList>
    </citation>
    <scope>NUCLEOTIDE SEQUENCE [LARGE SCALE GENOMIC DNA]</scope>
    <source>
        <strain evidence="2 3">XZYJT49</strain>
        <plasmid evidence="2 3">unnamed1</plasmid>
    </source>
</reference>
<geneLocation type="plasmid" evidence="2 3">
    <name>unnamed1</name>
</geneLocation>
<feature type="transmembrane region" description="Helical" evidence="1">
    <location>
        <begin position="34"/>
        <end position="51"/>
    </location>
</feature>
<dbReference type="RefSeq" id="WP_248652390.1">
    <property type="nucleotide sequence ID" value="NZ_CP096660.1"/>
</dbReference>
<protein>
    <submittedName>
        <fullName evidence="2">Uncharacterized protein</fullName>
    </submittedName>
</protein>
<evidence type="ECO:0000313" key="2">
    <source>
        <dbReference type="EMBL" id="UPV76357.1"/>
    </source>
</evidence>
<sequence length="56" mass="6013">MNELSADRVLWRNVGLVLAGLVAGVLVAYFEGDVVPPVLVIGAIVVGMLLIDRYDM</sequence>
<keyword evidence="1" id="KW-0472">Membrane</keyword>
<accession>A0A8U0HZK6</accession>
<evidence type="ECO:0000256" key="1">
    <source>
        <dbReference type="SAM" id="Phobius"/>
    </source>
</evidence>
<dbReference type="KEGG" id="halx:M0R89_19540"/>
<keyword evidence="1" id="KW-0812">Transmembrane</keyword>
<organism evidence="2 3">
    <name type="scientific">Halorussus limi</name>
    <dbReference type="NCBI Taxonomy" id="2938695"/>
    <lineage>
        <taxon>Archaea</taxon>
        <taxon>Methanobacteriati</taxon>
        <taxon>Methanobacteriota</taxon>
        <taxon>Stenosarchaea group</taxon>
        <taxon>Halobacteria</taxon>
        <taxon>Halobacteriales</taxon>
        <taxon>Haladaptataceae</taxon>
        <taxon>Halorussus</taxon>
    </lineage>
</organism>
<keyword evidence="1" id="KW-1133">Transmembrane helix</keyword>
<proteinExistence type="predicted"/>
<dbReference type="EMBL" id="CP096660">
    <property type="protein sequence ID" value="UPV76357.1"/>
    <property type="molecule type" value="Genomic_DNA"/>
</dbReference>
<dbReference type="GeneID" id="72187441"/>
<gene>
    <name evidence="2" type="ORF">M0R89_19540</name>
</gene>
<dbReference type="AlphaFoldDB" id="A0A8U0HZK6"/>
<keyword evidence="3" id="KW-1185">Reference proteome</keyword>
<keyword evidence="2" id="KW-0614">Plasmid</keyword>
<dbReference type="Proteomes" id="UP000830729">
    <property type="component" value="Plasmid unnamed1"/>
</dbReference>
<feature type="transmembrane region" description="Helical" evidence="1">
    <location>
        <begin position="9"/>
        <end position="28"/>
    </location>
</feature>
<name>A0A8U0HZK6_9EURY</name>
<evidence type="ECO:0000313" key="3">
    <source>
        <dbReference type="Proteomes" id="UP000830729"/>
    </source>
</evidence>